<evidence type="ECO:0000313" key="2">
    <source>
        <dbReference type="Proteomes" id="UP000646579"/>
    </source>
</evidence>
<gene>
    <name evidence="1" type="ORF">GCM10007989_33790</name>
</gene>
<protein>
    <submittedName>
        <fullName evidence="1">Uncharacterized protein</fullName>
    </submittedName>
</protein>
<organism evidence="1 2">
    <name type="scientific">Devosia pacifica</name>
    <dbReference type="NCBI Taxonomy" id="1335967"/>
    <lineage>
        <taxon>Bacteria</taxon>
        <taxon>Pseudomonadati</taxon>
        <taxon>Pseudomonadota</taxon>
        <taxon>Alphaproteobacteria</taxon>
        <taxon>Hyphomicrobiales</taxon>
        <taxon>Devosiaceae</taxon>
        <taxon>Devosia</taxon>
    </lineage>
</organism>
<keyword evidence="2" id="KW-1185">Reference proteome</keyword>
<name>A0A918SEU2_9HYPH</name>
<evidence type="ECO:0000313" key="1">
    <source>
        <dbReference type="EMBL" id="GHA35110.1"/>
    </source>
</evidence>
<dbReference type="Proteomes" id="UP000646579">
    <property type="component" value="Unassembled WGS sequence"/>
</dbReference>
<comment type="caution">
    <text evidence="1">The sequence shown here is derived from an EMBL/GenBank/DDBJ whole genome shotgun (WGS) entry which is preliminary data.</text>
</comment>
<sequence>MLDLDMDPNKTTLERAFELAKSGRYTTNGEIKQVLAQEGYTASQITGPALMRQLRQILIDSRAH</sequence>
<reference evidence="1" key="1">
    <citation type="journal article" date="2014" name="Int. J. Syst. Evol. Microbiol.">
        <title>Complete genome sequence of Corynebacterium casei LMG S-19264T (=DSM 44701T), isolated from a smear-ripened cheese.</title>
        <authorList>
            <consortium name="US DOE Joint Genome Institute (JGI-PGF)"/>
            <person name="Walter F."/>
            <person name="Albersmeier A."/>
            <person name="Kalinowski J."/>
            <person name="Ruckert C."/>
        </authorList>
    </citation>
    <scope>NUCLEOTIDE SEQUENCE</scope>
    <source>
        <strain evidence="1">KCTC 32437</strain>
    </source>
</reference>
<dbReference type="AlphaFoldDB" id="A0A918SEU2"/>
<dbReference type="EMBL" id="BMZE01000004">
    <property type="protein sequence ID" value="GHA35110.1"/>
    <property type="molecule type" value="Genomic_DNA"/>
</dbReference>
<accession>A0A918SEU2</accession>
<reference evidence="1" key="2">
    <citation type="submission" date="2020-09" db="EMBL/GenBank/DDBJ databases">
        <authorList>
            <person name="Sun Q."/>
            <person name="Kim S."/>
        </authorList>
    </citation>
    <scope>NUCLEOTIDE SEQUENCE</scope>
    <source>
        <strain evidence="1">KCTC 32437</strain>
    </source>
</reference>
<proteinExistence type="predicted"/>